<dbReference type="STRING" id="1169540.A0A0G4GFU4"/>
<evidence type="ECO:0000256" key="7">
    <source>
        <dbReference type="ARBA" id="ARBA00022801"/>
    </source>
</evidence>
<feature type="compositionally biased region" description="Low complexity" evidence="9">
    <location>
        <begin position="904"/>
        <end position="917"/>
    </location>
</feature>
<keyword evidence="5" id="KW-0479">Metal-binding</keyword>
<comment type="cofactor">
    <cofactor evidence="1">
        <name>Zn(2+)</name>
        <dbReference type="ChEBI" id="CHEBI:29105"/>
    </cofactor>
</comment>
<feature type="region of interest" description="Disordered" evidence="9">
    <location>
        <begin position="665"/>
        <end position="991"/>
    </location>
</feature>
<protein>
    <recommendedName>
        <fullName evidence="4">adenosine deaminase</fullName>
        <ecNumber evidence="4">3.5.4.4</ecNumber>
    </recommendedName>
</protein>
<feature type="region of interest" description="Disordered" evidence="9">
    <location>
        <begin position="1"/>
        <end position="35"/>
    </location>
</feature>
<dbReference type="GO" id="GO:0006166">
    <property type="term" value="P:purine ribonucleoside salvage"/>
    <property type="evidence" value="ECO:0007669"/>
    <property type="project" value="UniProtKB-KW"/>
</dbReference>
<feature type="compositionally biased region" description="Low complexity" evidence="9">
    <location>
        <begin position="886"/>
        <end position="896"/>
    </location>
</feature>
<comment type="pathway">
    <text evidence="2">Purine metabolism; purine nucleoside salvage.</text>
</comment>
<evidence type="ECO:0000256" key="8">
    <source>
        <dbReference type="ARBA" id="ARBA00022833"/>
    </source>
</evidence>
<dbReference type="SUPFAM" id="SSF51556">
    <property type="entry name" value="Metallo-dependent hydrolases"/>
    <property type="match status" value="1"/>
</dbReference>
<keyword evidence="7" id="KW-0378">Hydrolase</keyword>
<feature type="compositionally biased region" description="Basic and acidic residues" evidence="9">
    <location>
        <begin position="379"/>
        <end position="395"/>
    </location>
</feature>
<dbReference type="PANTHER" id="PTHR11409">
    <property type="entry name" value="ADENOSINE DEAMINASE"/>
    <property type="match status" value="1"/>
</dbReference>
<feature type="compositionally biased region" description="Basic residues" evidence="9">
    <location>
        <begin position="826"/>
        <end position="845"/>
    </location>
</feature>
<gene>
    <name evidence="11" type="ORF">Vbra_17696</name>
</gene>
<feature type="compositionally biased region" description="Basic and acidic residues" evidence="9">
    <location>
        <begin position="949"/>
        <end position="958"/>
    </location>
</feature>
<evidence type="ECO:0000256" key="4">
    <source>
        <dbReference type="ARBA" id="ARBA00012784"/>
    </source>
</evidence>
<comment type="similarity">
    <text evidence="3">Belongs to the metallo-dependent hydrolases superfamily. Adenosine and AMP deaminases family.</text>
</comment>
<name>A0A0G4GFU4_VITBC</name>
<keyword evidence="12" id="KW-1185">Reference proteome</keyword>
<evidence type="ECO:0000256" key="5">
    <source>
        <dbReference type="ARBA" id="ARBA00022723"/>
    </source>
</evidence>
<feature type="compositionally biased region" description="Acidic residues" evidence="9">
    <location>
        <begin position="795"/>
        <end position="804"/>
    </location>
</feature>
<feature type="region of interest" description="Disordered" evidence="9">
    <location>
        <begin position="361"/>
        <end position="604"/>
    </location>
</feature>
<organism evidence="11 12">
    <name type="scientific">Vitrella brassicaformis (strain CCMP3155)</name>
    <dbReference type="NCBI Taxonomy" id="1169540"/>
    <lineage>
        <taxon>Eukaryota</taxon>
        <taxon>Sar</taxon>
        <taxon>Alveolata</taxon>
        <taxon>Colpodellida</taxon>
        <taxon>Vitrellaceae</taxon>
        <taxon>Vitrella</taxon>
    </lineage>
</organism>
<evidence type="ECO:0000256" key="2">
    <source>
        <dbReference type="ARBA" id="ARBA00005058"/>
    </source>
</evidence>
<dbReference type="GO" id="GO:0004000">
    <property type="term" value="F:adenosine deaminase activity"/>
    <property type="evidence" value="ECO:0007669"/>
    <property type="project" value="UniProtKB-ARBA"/>
</dbReference>
<evidence type="ECO:0000313" key="12">
    <source>
        <dbReference type="Proteomes" id="UP000041254"/>
    </source>
</evidence>
<dbReference type="Proteomes" id="UP000041254">
    <property type="component" value="Unassembled WGS sequence"/>
</dbReference>
<dbReference type="GO" id="GO:0046872">
    <property type="term" value="F:metal ion binding"/>
    <property type="evidence" value="ECO:0007669"/>
    <property type="project" value="UniProtKB-KW"/>
</dbReference>
<feature type="compositionally biased region" description="Acidic residues" evidence="9">
    <location>
        <begin position="559"/>
        <end position="602"/>
    </location>
</feature>
<dbReference type="GO" id="GO:0005829">
    <property type="term" value="C:cytosol"/>
    <property type="evidence" value="ECO:0007669"/>
    <property type="project" value="TreeGrafter"/>
</dbReference>
<evidence type="ECO:0000256" key="3">
    <source>
        <dbReference type="ARBA" id="ARBA00006676"/>
    </source>
</evidence>
<feature type="compositionally biased region" description="Basic residues" evidence="9">
    <location>
        <begin position="707"/>
        <end position="727"/>
    </location>
</feature>
<feature type="compositionally biased region" description="Basic residues" evidence="9">
    <location>
        <begin position="982"/>
        <end position="991"/>
    </location>
</feature>
<dbReference type="InParanoid" id="A0A0G4GFU4"/>
<dbReference type="PANTHER" id="PTHR11409:SF43">
    <property type="entry name" value="ADENOSINE DEAMINASE"/>
    <property type="match status" value="1"/>
</dbReference>
<evidence type="ECO:0000256" key="1">
    <source>
        <dbReference type="ARBA" id="ARBA00001947"/>
    </source>
</evidence>
<dbReference type="InterPro" id="IPR001365">
    <property type="entry name" value="A_deaminase_dom"/>
</dbReference>
<evidence type="ECO:0000256" key="6">
    <source>
        <dbReference type="ARBA" id="ARBA00022726"/>
    </source>
</evidence>
<feature type="compositionally biased region" description="Acidic residues" evidence="9">
    <location>
        <begin position="864"/>
        <end position="880"/>
    </location>
</feature>
<accession>A0A0G4GFU4</accession>
<evidence type="ECO:0000256" key="9">
    <source>
        <dbReference type="SAM" id="MobiDB-lite"/>
    </source>
</evidence>
<dbReference type="GO" id="GO:0043103">
    <property type="term" value="P:hypoxanthine salvage"/>
    <property type="evidence" value="ECO:0007669"/>
    <property type="project" value="TreeGrafter"/>
</dbReference>
<dbReference type="EC" id="3.5.4.4" evidence="4"/>
<sequence length="991" mass="110373">MNSTEALQSDPHCNAAVADGAEPQPAEADEAGAAHDRERFRGIPKIEVCCVIEAAVRLERLVREYQRLGLQLPDDEEERRRFFTAMLPQEDPVYSLALAFTRTQQIFDSMEVLREVTAEVVEDRYREESVVALELRFWPKLFTHIYGHSYEEVMGAIQQGVEEGRRRCDSEIEVGLMVCAIAGGGEEQFVDTINFAVTYKEAVVGVVVDASEPELLQYLHHLDSVHAAGLKISLKLEEPRDDAASVLSQIRPSRICDSTVIHNPAALDMIRQNRIALELTPAESESDREYVKWLFDHQFSISVNSEFPVVRGTSLTAQFERLAAEEGWTLDQLARMNYRAIAGSFLPEEAKQRVRHQWFRHRGDHQQQQPDDGQLPAPDLDRHSDDDQSEPHDSDCQQVPQSEPPSYSSAGGPPSPMRDARSPSPPRSPSSPRRQPHSRLQDQTPPPHRENHGNRQQLGGETGAGSVAIPNITPPRSPGRDEGDGDENESSHDGIGAGDGRGMENEGFIDDDELEEEGGYRTPTNNVIMPTANDGFNDPFQTPPQCQQPPTPTLAAFGADDDGDDEDDDDEQEEEANGVEGGESESEEEEEEEEDDDTAEEEDTRRLATAVYGCISSEMARIAQCVVHCLAAELLRRCLNEAVQRQLELHKAALLAMQLGAAVGRHGGGGGGREENEGTQEAVEVDDVQLTGQKRPCDGNGDEPRHRPLKRRRRHHHSRRGCKRKRLDGHIAGPPLKKQRVAPGQQQQEGPDEQQQERPGQQRLEEDAGGANPIAEANSPKPSSGREENGKVEEAENEAIEVDDVQLRGQKRPCDGDADGDEPSRRPLKRRRQHHSRRGCKRKRLDGHIAGPPLKKQRVAPVEREEEMGEPNEVKEEEEEHHEPGQEQQEGPGQPQLEEDVAHEPGQQQQEGPGQPQLEEDAGGANPIEEPNNPNPIPPAPSKAKKRRREEEVLKEAFKGSGYWNRSSSNDNEEGGEAKGRPPYRLRRRHK</sequence>
<dbReference type="EMBL" id="CDMY01000654">
    <property type="protein sequence ID" value="CEM28393.1"/>
    <property type="molecule type" value="Genomic_DNA"/>
</dbReference>
<feature type="compositionally biased region" description="Low complexity" evidence="9">
    <location>
        <begin position="366"/>
        <end position="378"/>
    </location>
</feature>
<evidence type="ECO:0000259" key="10">
    <source>
        <dbReference type="Pfam" id="PF00962"/>
    </source>
</evidence>
<dbReference type="AlphaFoldDB" id="A0A0G4GFU4"/>
<dbReference type="OrthoDB" id="272271at2759"/>
<dbReference type="VEuPathDB" id="CryptoDB:Vbra_17696"/>
<dbReference type="Gene3D" id="3.20.20.140">
    <property type="entry name" value="Metal-dependent hydrolases"/>
    <property type="match status" value="1"/>
</dbReference>
<dbReference type="InterPro" id="IPR006330">
    <property type="entry name" value="Ado/ade_deaminase"/>
</dbReference>
<dbReference type="UniPathway" id="UPA00606"/>
<feature type="domain" description="Adenosine deaminase" evidence="10">
    <location>
        <begin position="64"/>
        <end position="355"/>
    </location>
</feature>
<feature type="compositionally biased region" description="Basic and acidic residues" evidence="9">
    <location>
        <begin position="784"/>
        <end position="794"/>
    </location>
</feature>
<dbReference type="GO" id="GO:0006154">
    <property type="term" value="P:adenosine catabolic process"/>
    <property type="evidence" value="ECO:0007669"/>
    <property type="project" value="TreeGrafter"/>
</dbReference>
<keyword evidence="6" id="KW-0660">Purine salvage</keyword>
<dbReference type="InterPro" id="IPR032466">
    <property type="entry name" value="Metal_Hydrolase"/>
</dbReference>
<dbReference type="GO" id="GO:0046103">
    <property type="term" value="P:inosine biosynthetic process"/>
    <property type="evidence" value="ECO:0007669"/>
    <property type="project" value="TreeGrafter"/>
</dbReference>
<reference evidence="11 12" key="1">
    <citation type="submission" date="2014-11" db="EMBL/GenBank/DDBJ databases">
        <authorList>
            <person name="Zhu J."/>
            <person name="Qi W."/>
            <person name="Song R."/>
        </authorList>
    </citation>
    <scope>NUCLEOTIDE SEQUENCE [LARGE SCALE GENOMIC DNA]</scope>
</reference>
<feature type="compositionally biased region" description="Acidic residues" evidence="9">
    <location>
        <begin position="507"/>
        <end position="517"/>
    </location>
</feature>
<proteinExistence type="inferred from homology"/>
<keyword evidence="8" id="KW-0862">Zinc</keyword>
<dbReference type="Pfam" id="PF00962">
    <property type="entry name" value="A_deaminase"/>
    <property type="match status" value="1"/>
</dbReference>
<evidence type="ECO:0000313" key="11">
    <source>
        <dbReference type="EMBL" id="CEM28393.1"/>
    </source>
</evidence>